<evidence type="ECO:0000313" key="3">
    <source>
        <dbReference type="EMBL" id="GAA5495846.1"/>
    </source>
</evidence>
<protein>
    <recommendedName>
        <fullName evidence="2">FecR protein domain-containing protein</fullName>
    </recommendedName>
</protein>
<dbReference type="PANTHER" id="PTHR30273">
    <property type="entry name" value="PERIPLASMIC SIGNAL SENSOR AND SIGMA FACTOR ACTIVATOR FECR-RELATED"/>
    <property type="match status" value="1"/>
</dbReference>
<keyword evidence="4" id="KW-1185">Reference proteome</keyword>
<evidence type="ECO:0000313" key="4">
    <source>
        <dbReference type="Proteomes" id="UP001424741"/>
    </source>
</evidence>
<sequence>MKRRELEHQIQDLLDGNLDVSQLDALQYELRTNSEAREIYRDFIHLQNAMQMNATVPAAVGKALIPIDRVVRRQRVKALRLTALASAAVLLVGLVTLALLTVRVKPSEQAVFRVAPGTQYSVSHTKEALEGGMQLEVGSRLQLQQGTVELLFGNGVKSVVMAPADMILLKGNHLQLNKGRAWFEVSQGAEGFTVLTKELKVVDLGTQFGVLADHVKYDEVHVFKGKVQVETLKEGAEAEIIKAGEARKLEALNALLAVDVEPEKFIE</sequence>
<evidence type="ECO:0000259" key="2">
    <source>
        <dbReference type="Pfam" id="PF04773"/>
    </source>
</evidence>
<gene>
    <name evidence="3" type="ORF">Rhal01_02025</name>
</gene>
<name>A0ABP9V440_9BACT</name>
<keyword evidence="1" id="KW-0472">Membrane</keyword>
<accession>A0ABP9V440</accession>
<dbReference type="PANTHER" id="PTHR30273:SF2">
    <property type="entry name" value="PROTEIN FECR"/>
    <property type="match status" value="1"/>
</dbReference>
<dbReference type="EMBL" id="BAABRL010000005">
    <property type="protein sequence ID" value="GAA5495846.1"/>
    <property type="molecule type" value="Genomic_DNA"/>
</dbReference>
<comment type="caution">
    <text evidence="3">The sequence shown here is derived from an EMBL/GenBank/DDBJ whole genome shotgun (WGS) entry which is preliminary data.</text>
</comment>
<dbReference type="InterPro" id="IPR012373">
    <property type="entry name" value="Ferrdict_sens_TM"/>
</dbReference>
<keyword evidence="1" id="KW-1133">Transmembrane helix</keyword>
<dbReference type="Pfam" id="PF04773">
    <property type="entry name" value="FecR"/>
    <property type="match status" value="1"/>
</dbReference>
<reference evidence="3 4" key="1">
    <citation type="submission" date="2024-02" db="EMBL/GenBank/DDBJ databases">
        <title>Rubritalea halochordaticola NBRC 107102.</title>
        <authorList>
            <person name="Ichikawa N."/>
            <person name="Katano-Makiyama Y."/>
            <person name="Hidaka K."/>
        </authorList>
    </citation>
    <scope>NUCLEOTIDE SEQUENCE [LARGE SCALE GENOMIC DNA]</scope>
    <source>
        <strain evidence="3 4">NBRC 107102</strain>
    </source>
</reference>
<feature type="transmembrane region" description="Helical" evidence="1">
    <location>
        <begin position="78"/>
        <end position="100"/>
    </location>
</feature>
<organism evidence="3 4">
    <name type="scientific">Rubritalea halochordaticola</name>
    <dbReference type="NCBI Taxonomy" id="714537"/>
    <lineage>
        <taxon>Bacteria</taxon>
        <taxon>Pseudomonadati</taxon>
        <taxon>Verrucomicrobiota</taxon>
        <taxon>Verrucomicrobiia</taxon>
        <taxon>Verrucomicrobiales</taxon>
        <taxon>Rubritaleaceae</taxon>
        <taxon>Rubritalea</taxon>
    </lineage>
</organism>
<dbReference type="InterPro" id="IPR006860">
    <property type="entry name" value="FecR"/>
</dbReference>
<feature type="domain" description="FecR protein" evidence="2">
    <location>
        <begin position="172"/>
        <end position="228"/>
    </location>
</feature>
<evidence type="ECO:0000256" key="1">
    <source>
        <dbReference type="SAM" id="Phobius"/>
    </source>
</evidence>
<proteinExistence type="predicted"/>
<dbReference type="Gene3D" id="2.60.120.1440">
    <property type="match status" value="1"/>
</dbReference>
<dbReference type="Proteomes" id="UP001424741">
    <property type="component" value="Unassembled WGS sequence"/>
</dbReference>
<dbReference type="RefSeq" id="WP_346188583.1">
    <property type="nucleotide sequence ID" value="NZ_BAABRL010000005.1"/>
</dbReference>
<keyword evidence="1" id="KW-0812">Transmembrane</keyword>